<evidence type="ECO:0000313" key="2">
    <source>
        <dbReference type="Proteomes" id="UP000053105"/>
    </source>
</evidence>
<evidence type="ECO:0000313" key="1">
    <source>
        <dbReference type="EMBL" id="KOX77686.1"/>
    </source>
</evidence>
<gene>
    <name evidence="1" type="ORF">WN51_09351</name>
</gene>
<accession>A0A0M9A6X0</accession>
<dbReference type="EMBL" id="KQ435729">
    <property type="protein sequence ID" value="KOX77686.1"/>
    <property type="molecule type" value="Genomic_DNA"/>
</dbReference>
<organism evidence="1 2">
    <name type="scientific">Melipona quadrifasciata</name>
    <dbReference type="NCBI Taxonomy" id="166423"/>
    <lineage>
        <taxon>Eukaryota</taxon>
        <taxon>Metazoa</taxon>
        <taxon>Ecdysozoa</taxon>
        <taxon>Arthropoda</taxon>
        <taxon>Hexapoda</taxon>
        <taxon>Insecta</taxon>
        <taxon>Pterygota</taxon>
        <taxon>Neoptera</taxon>
        <taxon>Endopterygota</taxon>
        <taxon>Hymenoptera</taxon>
        <taxon>Apocrita</taxon>
        <taxon>Aculeata</taxon>
        <taxon>Apoidea</taxon>
        <taxon>Anthophila</taxon>
        <taxon>Apidae</taxon>
        <taxon>Melipona</taxon>
    </lineage>
</organism>
<dbReference type="AlphaFoldDB" id="A0A0M9A6X0"/>
<sequence length="75" mass="8631">MEKRITFIIGVGETIRGATIFFCREAQRASRVRSWNFARKVAQIASRGTASVIPRLSVRPTQEKQRRFARLPIIE</sequence>
<proteinExistence type="predicted"/>
<keyword evidence="2" id="KW-1185">Reference proteome</keyword>
<dbReference type="Proteomes" id="UP000053105">
    <property type="component" value="Unassembled WGS sequence"/>
</dbReference>
<reference evidence="1 2" key="1">
    <citation type="submission" date="2015-07" db="EMBL/GenBank/DDBJ databases">
        <title>The genome of Melipona quadrifasciata.</title>
        <authorList>
            <person name="Pan H."/>
            <person name="Kapheim K."/>
        </authorList>
    </citation>
    <scope>NUCLEOTIDE SEQUENCE [LARGE SCALE GENOMIC DNA]</scope>
    <source>
        <strain evidence="1">0111107301</strain>
        <tissue evidence="1">Whole body</tissue>
    </source>
</reference>
<protein>
    <submittedName>
        <fullName evidence="1">Uncharacterized protein</fullName>
    </submittedName>
</protein>
<name>A0A0M9A6X0_9HYME</name>